<keyword evidence="1" id="KW-0732">Signal</keyword>
<name>A0A5N5SZ47_9CRUS</name>
<protein>
    <submittedName>
        <fullName evidence="2">Uncharacterized protein</fullName>
    </submittedName>
</protein>
<dbReference type="Gene3D" id="3.15.10.50">
    <property type="match status" value="1"/>
</dbReference>
<dbReference type="Pfam" id="PF16984">
    <property type="entry name" value="Grp7_allergen"/>
    <property type="match status" value="1"/>
</dbReference>
<dbReference type="InterPro" id="IPR038602">
    <property type="entry name" value="Mite_allergen_7_sf"/>
</dbReference>
<dbReference type="Proteomes" id="UP000326759">
    <property type="component" value="Unassembled WGS sequence"/>
</dbReference>
<sequence length="195" mass="21284">MKSLRYILSATFILSLSISTDIVEAKNPSILENEIDVILADLRQLITNTNTDGIPLPSSEDSFSATGHVWVGDGQIKGISSIHRSGNVTFGKCPDDRTVYQFQIAVGLTDLQGKYSSSFKLGPFSNNFGIGIQISSVGLDITIFPSNSTVKTCHLNTSNSYKITLNGIGFFDTKLYSMLIDFVTIILQPVIHDQD</sequence>
<evidence type="ECO:0000256" key="1">
    <source>
        <dbReference type="SAM" id="SignalP"/>
    </source>
</evidence>
<dbReference type="OrthoDB" id="6380971at2759"/>
<proteinExistence type="predicted"/>
<keyword evidence="3" id="KW-1185">Reference proteome</keyword>
<feature type="chain" id="PRO_5024303718" evidence="1">
    <location>
        <begin position="26"/>
        <end position="195"/>
    </location>
</feature>
<dbReference type="EMBL" id="SEYY01018220">
    <property type="protein sequence ID" value="KAB7499486.1"/>
    <property type="molecule type" value="Genomic_DNA"/>
</dbReference>
<evidence type="ECO:0000313" key="2">
    <source>
        <dbReference type="EMBL" id="KAB7499486.1"/>
    </source>
</evidence>
<organism evidence="2 3">
    <name type="scientific">Armadillidium nasatum</name>
    <dbReference type="NCBI Taxonomy" id="96803"/>
    <lineage>
        <taxon>Eukaryota</taxon>
        <taxon>Metazoa</taxon>
        <taxon>Ecdysozoa</taxon>
        <taxon>Arthropoda</taxon>
        <taxon>Crustacea</taxon>
        <taxon>Multicrustacea</taxon>
        <taxon>Malacostraca</taxon>
        <taxon>Eumalacostraca</taxon>
        <taxon>Peracarida</taxon>
        <taxon>Isopoda</taxon>
        <taxon>Oniscidea</taxon>
        <taxon>Crinocheta</taxon>
        <taxon>Armadillidiidae</taxon>
        <taxon>Armadillidium</taxon>
    </lineage>
</organism>
<accession>A0A5N5SZ47</accession>
<dbReference type="AlphaFoldDB" id="A0A5N5SZ47"/>
<evidence type="ECO:0000313" key="3">
    <source>
        <dbReference type="Proteomes" id="UP000326759"/>
    </source>
</evidence>
<reference evidence="2 3" key="1">
    <citation type="journal article" date="2019" name="PLoS Biol.">
        <title>Sex chromosomes control vertical transmission of feminizing Wolbachia symbionts in an isopod.</title>
        <authorList>
            <person name="Becking T."/>
            <person name="Chebbi M.A."/>
            <person name="Giraud I."/>
            <person name="Moumen B."/>
            <person name="Laverre T."/>
            <person name="Caubet Y."/>
            <person name="Peccoud J."/>
            <person name="Gilbert C."/>
            <person name="Cordaux R."/>
        </authorList>
    </citation>
    <scope>NUCLEOTIDE SEQUENCE [LARGE SCALE GENOMIC DNA]</scope>
    <source>
        <strain evidence="2">ANa2</strain>
        <tissue evidence="2">Whole body excluding digestive tract and cuticle</tissue>
    </source>
</reference>
<gene>
    <name evidence="2" type="ORF">Anas_09233</name>
</gene>
<dbReference type="InterPro" id="IPR020234">
    <property type="entry name" value="Mite_allergen_group-7"/>
</dbReference>
<feature type="signal peptide" evidence="1">
    <location>
        <begin position="1"/>
        <end position="25"/>
    </location>
</feature>
<comment type="caution">
    <text evidence="2">The sequence shown here is derived from an EMBL/GenBank/DDBJ whole genome shotgun (WGS) entry which is preliminary data.</text>
</comment>